<feature type="region of interest" description="Disordered" evidence="10">
    <location>
        <begin position="420"/>
        <end position="440"/>
    </location>
</feature>
<dbReference type="AlphaFoldDB" id="A0A1Q2YBB0"/>
<organism evidence="13 14">
    <name type="scientific">Pichia membranifaciens</name>
    <dbReference type="NCBI Taxonomy" id="4926"/>
    <lineage>
        <taxon>Eukaryota</taxon>
        <taxon>Fungi</taxon>
        <taxon>Dikarya</taxon>
        <taxon>Ascomycota</taxon>
        <taxon>Saccharomycotina</taxon>
        <taxon>Pichiomycetes</taxon>
        <taxon>Pichiales</taxon>
        <taxon>Pichiaceae</taxon>
        <taxon>Pichia</taxon>
    </lineage>
</organism>
<keyword evidence="6" id="KW-0508">mRNA splicing</keyword>
<dbReference type="Pfam" id="PF13921">
    <property type="entry name" value="Myb_DNA-bind_6"/>
    <property type="match status" value="1"/>
</dbReference>
<feature type="domain" description="Myb-like" evidence="11">
    <location>
        <begin position="46"/>
        <end position="95"/>
    </location>
</feature>
<evidence type="ECO:0000313" key="13">
    <source>
        <dbReference type="EMBL" id="GAV26819.1"/>
    </source>
</evidence>
<comment type="similarity">
    <text evidence="1">Belongs to the CEF1 family.</text>
</comment>
<feature type="compositionally biased region" description="Basic and acidic residues" evidence="10">
    <location>
        <begin position="422"/>
        <end position="431"/>
    </location>
</feature>
<name>A0A1Q2YBB0_9ASCO</name>
<evidence type="ECO:0000256" key="8">
    <source>
        <dbReference type="ARBA" id="ARBA00034837"/>
    </source>
</evidence>
<feature type="compositionally biased region" description="Basic and acidic residues" evidence="10">
    <location>
        <begin position="286"/>
        <end position="296"/>
    </location>
</feature>
<evidence type="ECO:0000256" key="9">
    <source>
        <dbReference type="SAM" id="Coils"/>
    </source>
</evidence>
<dbReference type="GO" id="GO:0005681">
    <property type="term" value="C:spliceosomal complex"/>
    <property type="evidence" value="ECO:0007669"/>
    <property type="project" value="UniProtKB-KW"/>
</dbReference>
<accession>A0A1Q2YBB0</accession>
<dbReference type="GO" id="GO:0003677">
    <property type="term" value="F:DNA binding"/>
    <property type="evidence" value="ECO:0007669"/>
    <property type="project" value="UniProtKB-KW"/>
</dbReference>
<dbReference type="GO" id="GO:0000974">
    <property type="term" value="C:Prp19 complex"/>
    <property type="evidence" value="ECO:0007669"/>
    <property type="project" value="InterPro"/>
</dbReference>
<dbReference type="Proteomes" id="UP000186136">
    <property type="component" value="Unassembled WGS sequence"/>
</dbReference>
<reference evidence="13 14" key="1">
    <citation type="submission" date="2016-08" db="EMBL/GenBank/DDBJ databases">
        <title>Whole genome shotgun sequence of Pichia membranifaciens KS47-1.</title>
        <authorList>
            <person name="Konishi M."/>
            <person name="Ishida M."/>
            <person name="Arakawa T."/>
            <person name="Kato Y."/>
            <person name="Horiuchi J."/>
        </authorList>
    </citation>
    <scope>NUCLEOTIDE SEQUENCE [LARGE SCALE GENOMIC DNA]</scope>
    <source>
        <strain evidence="13 14">KS47-1</strain>
    </source>
</reference>
<evidence type="ECO:0000256" key="5">
    <source>
        <dbReference type="ARBA" id="ARBA00023125"/>
    </source>
</evidence>
<dbReference type="PROSITE" id="PS51294">
    <property type="entry name" value="HTH_MYB"/>
    <property type="match status" value="2"/>
</dbReference>
<dbReference type="EMBL" id="BDGI01000009">
    <property type="protein sequence ID" value="GAV26819.1"/>
    <property type="molecule type" value="Genomic_DNA"/>
</dbReference>
<feature type="domain" description="HTH myb-type" evidence="12">
    <location>
        <begin position="1"/>
        <end position="49"/>
    </location>
</feature>
<feature type="domain" description="HTH myb-type" evidence="12">
    <location>
        <begin position="50"/>
        <end position="99"/>
    </location>
</feature>
<dbReference type="SMART" id="SM00717">
    <property type="entry name" value="SANT"/>
    <property type="match status" value="2"/>
</dbReference>
<dbReference type="GO" id="GO:0000398">
    <property type="term" value="P:mRNA splicing, via spliceosome"/>
    <property type="evidence" value="ECO:0007669"/>
    <property type="project" value="InterPro"/>
</dbReference>
<keyword evidence="9" id="KW-0175">Coiled coil</keyword>
<feature type="region of interest" description="Disordered" evidence="10">
    <location>
        <begin position="123"/>
        <end position="146"/>
    </location>
</feature>
<keyword evidence="4" id="KW-0677">Repeat</keyword>
<evidence type="ECO:0000313" key="14">
    <source>
        <dbReference type="Proteomes" id="UP000186136"/>
    </source>
</evidence>
<evidence type="ECO:0000256" key="3">
    <source>
        <dbReference type="ARBA" id="ARBA00022728"/>
    </source>
</evidence>
<feature type="region of interest" description="Disordered" evidence="10">
    <location>
        <begin position="349"/>
        <end position="397"/>
    </location>
</feature>
<keyword evidence="3" id="KW-0747">Spliceosome</keyword>
<keyword evidence="14" id="KW-1185">Reference proteome</keyword>
<keyword evidence="5" id="KW-0238">DNA-binding</keyword>
<feature type="compositionally biased region" description="Basic and acidic residues" evidence="10">
    <location>
        <begin position="363"/>
        <end position="397"/>
    </location>
</feature>
<feature type="compositionally biased region" description="Polar residues" evidence="10">
    <location>
        <begin position="123"/>
        <end position="132"/>
    </location>
</feature>
<evidence type="ECO:0000259" key="12">
    <source>
        <dbReference type="PROSITE" id="PS51294"/>
    </source>
</evidence>
<protein>
    <recommendedName>
        <fullName evidence="8">Pre-mRNA-splicing factor CEF1</fullName>
    </recommendedName>
</protein>
<keyword evidence="2" id="KW-0507">mRNA processing</keyword>
<proteinExistence type="inferred from homology"/>
<dbReference type="InterPro" id="IPR047242">
    <property type="entry name" value="CDC5L/Cef1"/>
</dbReference>
<comment type="caution">
    <text evidence="13">The sequence shown here is derived from an EMBL/GenBank/DDBJ whole genome shotgun (WGS) entry which is preliminary data.</text>
</comment>
<evidence type="ECO:0000259" key="11">
    <source>
        <dbReference type="PROSITE" id="PS50090"/>
    </source>
</evidence>
<dbReference type="PANTHER" id="PTHR45885">
    <property type="entry name" value="CELL DIVISION CYCLE 5-LIKE PROTEIN"/>
    <property type="match status" value="1"/>
</dbReference>
<dbReference type="SUPFAM" id="SSF46689">
    <property type="entry name" value="Homeodomain-like"/>
    <property type="match status" value="1"/>
</dbReference>
<evidence type="ECO:0000256" key="10">
    <source>
        <dbReference type="SAM" id="MobiDB-lite"/>
    </source>
</evidence>
<dbReference type="InterPro" id="IPR009057">
    <property type="entry name" value="Homeodomain-like_sf"/>
</dbReference>
<dbReference type="CDD" id="cd00167">
    <property type="entry name" value="SANT"/>
    <property type="match status" value="1"/>
</dbReference>
<feature type="compositionally biased region" description="Basic residues" evidence="10">
    <location>
        <begin position="271"/>
        <end position="285"/>
    </location>
</feature>
<dbReference type="InterPro" id="IPR001005">
    <property type="entry name" value="SANT/Myb"/>
</dbReference>
<evidence type="ECO:0000256" key="2">
    <source>
        <dbReference type="ARBA" id="ARBA00022664"/>
    </source>
</evidence>
<keyword evidence="7" id="KW-0539">Nucleus</keyword>
<sequence length="661" mass="77173">MWTNVEDEILKAAIAKYGLNQWSRVSSLLTRKNAKQCKLRWQEWLDPRIRKSDWSPEEDRKLLNLAKLRPNQWSSISLMLNRTANQCIERYQELLSDYTGQDDAAAGDNAGANRLLLTGNVESSGARNTAGSSLGGLNLNPESKPARADLDEMDEDEKEMISEARARLTNTQGKKAKRKAREKILEESRRVAELLRRRELKQVGINAVLKTKKRFKEQMDYNADIAFERRPEEGVFDTTNEFRSNMKEKYLFDKNTQVKGTFNQEVEAQKRKEKRRRNQNRKLASRKQDSLEDPQQRNRKGRAIEDEEDDDGNFADELLKRKKMKLSFSGADSQEDLDNIIEETVQSLVQSSTEKSILFSGRRNNDKDSNNESSVEDREAYKLKETSEKKKRKEESKKVMELLNLLPEAQDDFELDVDGLLDPERDKKGSNDGDESLPVVGKGRLPKVVIDKTERRRVEKQHFRELKEQLEAFEIPQAVKRGLPIPQVRDISHDLKDEQDTEMMKLILAKTNTVDSLNGISEMKRTIDIWSSVEEEIERETGKMVKTGKYDHLLNETQKNVPNKQNLLRMIKKYTEKSKNIEDRLDKLHKKKRLEAEIDTTWKEITELKAETQDVEDELWAYTQFHEMESNSIKLRKERMQKELDNINQLIERKRRELISR</sequence>
<evidence type="ECO:0000256" key="1">
    <source>
        <dbReference type="ARBA" id="ARBA00010506"/>
    </source>
</evidence>
<gene>
    <name evidence="13" type="ORF">PMKS-000275</name>
</gene>
<feature type="domain" description="Myb-like" evidence="11">
    <location>
        <begin position="1"/>
        <end position="45"/>
    </location>
</feature>
<evidence type="ECO:0000256" key="7">
    <source>
        <dbReference type="ARBA" id="ARBA00023242"/>
    </source>
</evidence>
<dbReference type="PROSITE" id="PS50090">
    <property type="entry name" value="MYB_LIKE"/>
    <property type="match status" value="2"/>
</dbReference>
<dbReference type="OrthoDB" id="1410009at2759"/>
<dbReference type="Gene3D" id="1.10.10.60">
    <property type="entry name" value="Homeodomain-like"/>
    <property type="match status" value="2"/>
</dbReference>
<evidence type="ECO:0000256" key="4">
    <source>
        <dbReference type="ARBA" id="ARBA00022737"/>
    </source>
</evidence>
<dbReference type="InterPro" id="IPR017930">
    <property type="entry name" value="Myb_dom"/>
</dbReference>
<evidence type="ECO:0000256" key="6">
    <source>
        <dbReference type="ARBA" id="ARBA00023187"/>
    </source>
</evidence>
<feature type="coiled-coil region" evidence="9">
    <location>
        <begin position="564"/>
        <end position="657"/>
    </location>
</feature>
<dbReference type="PANTHER" id="PTHR45885:SF1">
    <property type="entry name" value="CELL DIVISION CYCLE 5-LIKE PROTEIN"/>
    <property type="match status" value="1"/>
</dbReference>
<feature type="region of interest" description="Disordered" evidence="10">
    <location>
        <begin position="266"/>
        <end position="312"/>
    </location>
</feature>